<comment type="caution">
    <text evidence="1">The sequence shown here is derived from an EMBL/GenBank/DDBJ whole genome shotgun (WGS) entry which is preliminary data.</text>
</comment>
<accession>A0A8K0R2B9</accession>
<dbReference type="PANTHER" id="PTHR39401:SF1">
    <property type="entry name" value="SNOAL-LIKE DOMAIN-CONTAINING PROTEIN"/>
    <property type="match status" value="1"/>
</dbReference>
<keyword evidence="2" id="KW-1185">Reference proteome</keyword>
<reference evidence="1" key="1">
    <citation type="journal article" date="2021" name="Nat. Commun.">
        <title>Genetic determinants of endophytism in the Arabidopsis root mycobiome.</title>
        <authorList>
            <person name="Mesny F."/>
            <person name="Miyauchi S."/>
            <person name="Thiergart T."/>
            <person name="Pickel B."/>
            <person name="Atanasova L."/>
            <person name="Karlsson M."/>
            <person name="Huettel B."/>
            <person name="Barry K.W."/>
            <person name="Haridas S."/>
            <person name="Chen C."/>
            <person name="Bauer D."/>
            <person name="Andreopoulos W."/>
            <person name="Pangilinan J."/>
            <person name="LaButti K."/>
            <person name="Riley R."/>
            <person name="Lipzen A."/>
            <person name="Clum A."/>
            <person name="Drula E."/>
            <person name="Henrissat B."/>
            <person name="Kohler A."/>
            <person name="Grigoriev I.V."/>
            <person name="Martin F.M."/>
            <person name="Hacquard S."/>
        </authorList>
    </citation>
    <scope>NUCLEOTIDE SEQUENCE</scope>
    <source>
        <strain evidence="1">MPI-SDFR-AT-0120</strain>
    </source>
</reference>
<dbReference type="EMBL" id="JAGMVJ010000011">
    <property type="protein sequence ID" value="KAH7086131.1"/>
    <property type="molecule type" value="Genomic_DNA"/>
</dbReference>
<dbReference type="AlphaFoldDB" id="A0A8K0R2B9"/>
<dbReference type="PANTHER" id="PTHR39401">
    <property type="entry name" value="SNOAL-LIKE DOMAIN-CONTAINING PROTEIN"/>
    <property type="match status" value="1"/>
</dbReference>
<dbReference type="Gene3D" id="3.10.450.50">
    <property type="match status" value="1"/>
</dbReference>
<gene>
    <name evidence="1" type="ORF">FB567DRAFT_580331</name>
</gene>
<sequence>MIQYTASIPSGGEVRPEIQTFFEEFYKVTDDPDAHERYIDMFTDNAKIFMGVNEFNGRDEITKFRHGMWAQVASRSHHPKQIFAFSKGSEDLMAYGTVGFEFKDGRKGTADWGAHCHFTKADGQLKMDFYQVYLDSAAMARAK</sequence>
<evidence type="ECO:0008006" key="3">
    <source>
        <dbReference type="Google" id="ProtNLM"/>
    </source>
</evidence>
<proteinExistence type="predicted"/>
<evidence type="ECO:0000313" key="2">
    <source>
        <dbReference type="Proteomes" id="UP000813461"/>
    </source>
</evidence>
<organism evidence="1 2">
    <name type="scientific">Paraphoma chrysanthemicola</name>
    <dbReference type="NCBI Taxonomy" id="798071"/>
    <lineage>
        <taxon>Eukaryota</taxon>
        <taxon>Fungi</taxon>
        <taxon>Dikarya</taxon>
        <taxon>Ascomycota</taxon>
        <taxon>Pezizomycotina</taxon>
        <taxon>Dothideomycetes</taxon>
        <taxon>Pleosporomycetidae</taxon>
        <taxon>Pleosporales</taxon>
        <taxon>Pleosporineae</taxon>
        <taxon>Phaeosphaeriaceae</taxon>
        <taxon>Paraphoma</taxon>
    </lineage>
</organism>
<dbReference type="Proteomes" id="UP000813461">
    <property type="component" value="Unassembled WGS sequence"/>
</dbReference>
<protein>
    <recommendedName>
        <fullName evidence="3">SnoaL-like domain-containing protein</fullName>
    </recommendedName>
</protein>
<dbReference type="OrthoDB" id="3468019at2759"/>
<dbReference type="SUPFAM" id="SSF54427">
    <property type="entry name" value="NTF2-like"/>
    <property type="match status" value="1"/>
</dbReference>
<dbReference type="InterPro" id="IPR032710">
    <property type="entry name" value="NTF2-like_dom_sf"/>
</dbReference>
<evidence type="ECO:0000313" key="1">
    <source>
        <dbReference type="EMBL" id="KAH7086131.1"/>
    </source>
</evidence>
<name>A0A8K0R2B9_9PLEO</name>